<evidence type="ECO:0000256" key="8">
    <source>
        <dbReference type="ARBA" id="ARBA00022723"/>
    </source>
</evidence>
<comment type="similarity">
    <text evidence="4 11">Belongs to the glucose-1-phosphate thymidylyltransferase family.</text>
</comment>
<dbReference type="GO" id="GO:0046872">
    <property type="term" value="F:metal ion binding"/>
    <property type="evidence" value="ECO:0007669"/>
    <property type="project" value="UniProtKB-KW"/>
</dbReference>
<dbReference type="PANTHER" id="PTHR43532">
    <property type="entry name" value="GLUCOSE-1-PHOSPHATE THYMIDYLYLTRANSFERASE"/>
    <property type="match status" value="1"/>
</dbReference>
<sequence length="290" mass="32239">MTKRKGIILAGGSGTRLYPVTMAVSKQLLPIYDKPMIYYPLSTLMLAGIRDILIISTPQDTPRFEQLLGDGSQWGLNLQYIVQPSPDGLAQAFILGEEFIGEDDCALVLGDNIFYGHDLQKQLVDAAAKTAGATVFAYHVHDPERYGVVEFNHEGTAISLEEKPLEPKSNYAVTGLYFYDNRVVEIAKSLKPSPRGELEITDVNRIYLEQGDLSVAMMGRGYAWLDTGTHESLIEASNFIQTIETRQGLKVACPEEIAYRLKFIDADQVRKLAAPLAKNAYGQYLLKMLK</sequence>
<proteinExistence type="inferred from homology"/>
<evidence type="ECO:0000256" key="2">
    <source>
        <dbReference type="ARBA" id="ARBA00004781"/>
    </source>
</evidence>
<gene>
    <name evidence="13" type="primary">rfbA</name>
    <name evidence="13" type="ORF">M8014_14760</name>
</gene>
<dbReference type="InterPro" id="IPR029044">
    <property type="entry name" value="Nucleotide-diphossugar_trans"/>
</dbReference>
<evidence type="ECO:0000256" key="1">
    <source>
        <dbReference type="ARBA" id="ARBA00001946"/>
    </source>
</evidence>
<evidence type="ECO:0000313" key="13">
    <source>
        <dbReference type="EMBL" id="MCU6665602.1"/>
    </source>
</evidence>
<evidence type="ECO:0000256" key="11">
    <source>
        <dbReference type="RuleBase" id="RU003706"/>
    </source>
</evidence>
<reference evidence="13" key="1">
    <citation type="submission" date="2022-05" db="EMBL/GenBank/DDBJ databases">
        <title>Description of a novel species of Leclercia; Leclercia tamurae and the Proposal for a Novel Genus Silvania gen. nov. Containing Two Novel Species Silvania hatchlandensis sp. nov. and Silvania confinis sp. nov. Isolated from the Rhizosphere of Oak.</title>
        <authorList>
            <person name="Maddock D.W."/>
            <person name="Brady C.L."/>
            <person name="Denman S."/>
            <person name="Arnold D."/>
        </authorList>
    </citation>
    <scope>NUCLEOTIDE SEQUENCE</scope>
    <source>
        <strain evidence="13">H19S6</strain>
    </source>
</reference>
<evidence type="ECO:0000313" key="14">
    <source>
        <dbReference type="Proteomes" id="UP001063816"/>
    </source>
</evidence>
<evidence type="ECO:0000256" key="7">
    <source>
        <dbReference type="ARBA" id="ARBA00022695"/>
    </source>
</evidence>
<comment type="cofactor">
    <cofactor evidence="1">
        <name>Mg(2+)</name>
        <dbReference type="ChEBI" id="CHEBI:18420"/>
    </cofactor>
</comment>
<keyword evidence="14" id="KW-1185">Reference proteome</keyword>
<dbReference type="EMBL" id="JAMGZK010000051">
    <property type="protein sequence ID" value="MCU6665602.1"/>
    <property type="molecule type" value="Genomic_DNA"/>
</dbReference>
<organism evidence="13 14">
    <name type="scientific">Silvania hatchlandensis</name>
    <dbReference type="NCBI Taxonomy" id="2926469"/>
    <lineage>
        <taxon>Bacteria</taxon>
        <taxon>Pseudomonadati</taxon>
        <taxon>Pseudomonadota</taxon>
        <taxon>Gammaproteobacteria</taxon>
        <taxon>Enterobacterales</taxon>
        <taxon>Enterobacteriaceae</taxon>
        <taxon>Silvania</taxon>
    </lineage>
</organism>
<evidence type="ECO:0000256" key="6">
    <source>
        <dbReference type="ARBA" id="ARBA00022679"/>
    </source>
</evidence>
<dbReference type="EC" id="2.7.7.24" evidence="5 11"/>
<comment type="pathway">
    <text evidence="3">Bacterial outer membrane biogenesis; LPS O-antigen biosynthesis.</text>
</comment>
<keyword evidence="6 11" id="KW-0808">Transferase</keyword>
<evidence type="ECO:0000256" key="3">
    <source>
        <dbReference type="ARBA" id="ARBA00005125"/>
    </source>
</evidence>
<keyword evidence="8 11" id="KW-0479">Metal-binding</keyword>
<comment type="caution">
    <text evidence="13">The sequence shown here is derived from an EMBL/GenBank/DDBJ whole genome shotgun (WGS) entry which is preliminary data.</text>
</comment>
<keyword evidence="9 11" id="KW-0460">Magnesium</keyword>
<protein>
    <recommendedName>
        <fullName evidence="5 11">Glucose-1-phosphate thymidylyltransferase</fullName>
        <ecNumber evidence="5 11">2.7.7.24</ecNumber>
    </recommendedName>
</protein>
<accession>A0A9J6Q8J7</accession>
<dbReference type="AlphaFoldDB" id="A0A9J6Q8J7"/>
<name>A0A9J6Q8J7_9ENTR</name>
<evidence type="ECO:0000256" key="4">
    <source>
        <dbReference type="ARBA" id="ARBA00010480"/>
    </source>
</evidence>
<dbReference type="RefSeq" id="WP_271283165.1">
    <property type="nucleotide sequence ID" value="NZ_JAMGZK010000051.1"/>
</dbReference>
<dbReference type="Pfam" id="PF00483">
    <property type="entry name" value="NTP_transferase"/>
    <property type="match status" value="1"/>
</dbReference>
<evidence type="ECO:0000256" key="5">
    <source>
        <dbReference type="ARBA" id="ARBA00012461"/>
    </source>
</evidence>
<evidence type="ECO:0000256" key="9">
    <source>
        <dbReference type="ARBA" id="ARBA00022842"/>
    </source>
</evidence>
<dbReference type="SUPFAM" id="SSF53448">
    <property type="entry name" value="Nucleotide-diphospho-sugar transferases"/>
    <property type="match status" value="1"/>
</dbReference>
<dbReference type="NCBIfam" id="TIGR01207">
    <property type="entry name" value="rmlA"/>
    <property type="match status" value="1"/>
</dbReference>
<dbReference type="GO" id="GO:0008879">
    <property type="term" value="F:glucose-1-phosphate thymidylyltransferase activity"/>
    <property type="evidence" value="ECO:0007669"/>
    <property type="project" value="UniProtKB-EC"/>
</dbReference>
<evidence type="ECO:0000256" key="10">
    <source>
        <dbReference type="ARBA" id="ARBA00049336"/>
    </source>
</evidence>
<dbReference type="NCBIfam" id="NF012024">
    <property type="entry name" value="PRK15480.1"/>
    <property type="match status" value="1"/>
</dbReference>
<dbReference type="InterPro" id="IPR005835">
    <property type="entry name" value="NTP_transferase_dom"/>
</dbReference>
<feature type="domain" description="Nucleotidyl transferase" evidence="12">
    <location>
        <begin position="5"/>
        <end position="241"/>
    </location>
</feature>
<dbReference type="Gene3D" id="3.90.550.10">
    <property type="entry name" value="Spore Coat Polysaccharide Biosynthesis Protein SpsA, Chain A"/>
    <property type="match status" value="1"/>
</dbReference>
<evidence type="ECO:0000259" key="12">
    <source>
        <dbReference type="Pfam" id="PF00483"/>
    </source>
</evidence>
<dbReference type="PANTHER" id="PTHR43532:SF1">
    <property type="entry name" value="GLUCOSE-1-PHOSPHATE THYMIDYLYLTRANSFERASE 1"/>
    <property type="match status" value="1"/>
</dbReference>
<comment type="catalytic activity">
    <reaction evidence="10 11">
        <text>dTTP + alpha-D-glucose 1-phosphate + H(+) = dTDP-alpha-D-glucose + diphosphate</text>
        <dbReference type="Rhea" id="RHEA:15225"/>
        <dbReference type="ChEBI" id="CHEBI:15378"/>
        <dbReference type="ChEBI" id="CHEBI:33019"/>
        <dbReference type="ChEBI" id="CHEBI:37568"/>
        <dbReference type="ChEBI" id="CHEBI:57477"/>
        <dbReference type="ChEBI" id="CHEBI:58601"/>
        <dbReference type="EC" id="2.7.7.24"/>
    </reaction>
</comment>
<comment type="function">
    <text evidence="11">Catalyzes the formation of dTDP-glucose, from dTTP and glucose 1-phosphate, as well as its pyrophosphorolysis.</text>
</comment>
<keyword evidence="7 11" id="KW-0548">Nucleotidyltransferase</keyword>
<comment type="pathway">
    <text evidence="2">Carbohydrate biosynthesis; dTDP-L-rhamnose biosynthesis.</text>
</comment>
<dbReference type="Proteomes" id="UP001063816">
    <property type="component" value="Unassembled WGS sequence"/>
</dbReference>
<dbReference type="InterPro" id="IPR005907">
    <property type="entry name" value="G1P_thy_trans_s"/>
</dbReference>
<dbReference type="FunFam" id="3.90.550.10:FF:000023">
    <property type="entry name" value="Glucose-1-phosphate thymidylyltransferase"/>
    <property type="match status" value="1"/>
</dbReference>
<dbReference type="CDD" id="cd02538">
    <property type="entry name" value="G1P_TT_short"/>
    <property type="match status" value="1"/>
</dbReference>